<dbReference type="eggNOG" id="ENOG50309WR">
    <property type="taxonomic scope" value="Bacteria"/>
</dbReference>
<name>A0A0R1XCK6_9LACO</name>
<feature type="transmembrane region" description="Helical" evidence="1">
    <location>
        <begin position="7"/>
        <end position="27"/>
    </location>
</feature>
<dbReference type="OrthoDB" id="2301173at2"/>
<keyword evidence="1" id="KW-1133">Transmembrane helix</keyword>
<dbReference type="PATRIC" id="fig|1122147.4.peg.2423"/>
<organism evidence="2 3">
    <name type="scientific">Schleiferilactobacillus harbinensis DSM 16991</name>
    <dbReference type="NCBI Taxonomy" id="1122147"/>
    <lineage>
        <taxon>Bacteria</taxon>
        <taxon>Bacillati</taxon>
        <taxon>Bacillota</taxon>
        <taxon>Bacilli</taxon>
        <taxon>Lactobacillales</taxon>
        <taxon>Lactobacillaceae</taxon>
        <taxon>Schleiferilactobacillus</taxon>
    </lineage>
</organism>
<evidence type="ECO:0000313" key="3">
    <source>
        <dbReference type="Proteomes" id="UP000050949"/>
    </source>
</evidence>
<reference evidence="2 3" key="1">
    <citation type="journal article" date="2015" name="Genome Announc.">
        <title>Expanding the biotechnology potential of lactobacilli through comparative genomics of 213 strains and associated genera.</title>
        <authorList>
            <person name="Sun Z."/>
            <person name="Harris H.M."/>
            <person name="McCann A."/>
            <person name="Guo C."/>
            <person name="Argimon S."/>
            <person name="Zhang W."/>
            <person name="Yang X."/>
            <person name="Jeffery I.B."/>
            <person name="Cooney J.C."/>
            <person name="Kagawa T.F."/>
            <person name="Liu W."/>
            <person name="Song Y."/>
            <person name="Salvetti E."/>
            <person name="Wrobel A."/>
            <person name="Rasinkangas P."/>
            <person name="Parkhill J."/>
            <person name="Rea M.C."/>
            <person name="O'Sullivan O."/>
            <person name="Ritari J."/>
            <person name="Douillard F.P."/>
            <person name="Paul Ross R."/>
            <person name="Yang R."/>
            <person name="Briner A.E."/>
            <person name="Felis G.E."/>
            <person name="de Vos W.M."/>
            <person name="Barrangou R."/>
            <person name="Klaenhammer T.R."/>
            <person name="Caufield P.W."/>
            <person name="Cui Y."/>
            <person name="Zhang H."/>
            <person name="O'Toole P.W."/>
        </authorList>
    </citation>
    <scope>NUCLEOTIDE SEQUENCE [LARGE SCALE GENOMIC DNA]</scope>
    <source>
        <strain evidence="2 3">DSM 16991</strain>
    </source>
</reference>
<comment type="caution">
    <text evidence="2">The sequence shown here is derived from an EMBL/GenBank/DDBJ whole genome shotgun (WGS) entry which is preliminary data.</text>
</comment>
<accession>A0A0R1XCK6</accession>
<evidence type="ECO:0000313" key="2">
    <source>
        <dbReference type="EMBL" id="KRM27879.1"/>
    </source>
</evidence>
<proteinExistence type="predicted"/>
<keyword evidence="1" id="KW-0812">Transmembrane</keyword>
<dbReference type="AlphaFoldDB" id="A0A0R1XCK6"/>
<keyword evidence="1" id="KW-0472">Membrane</keyword>
<dbReference type="EMBL" id="AZFW01000040">
    <property type="protein sequence ID" value="KRM27879.1"/>
    <property type="molecule type" value="Genomic_DNA"/>
</dbReference>
<sequence length="126" mass="14257">MRKNMISTIIMALMAFIAGFVAFAILLSRIGHYPLWVAVIGGILGGGAVAYAEYYHLRQRANIKAIVQEYRLTSDDLARITGERSTDFPIYHGDLSLIVPKRRWGLIEKKLQTWAAENPRPNIKKK</sequence>
<evidence type="ECO:0000256" key="1">
    <source>
        <dbReference type="SAM" id="Phobius"/>
    </source>
</evidence>
<feature type="transmembrane region" description="Helical" evidence="1">
    <location>
        <begin position="33"/>
        <end position="54"/>
    </location>
</feature>
<protein>
    <submittedName>
        <fullName evidence="2">Uncharacterized protein</fullName>
    </submittedName>
</protein>
<gene>
    <name evidence="2" type="ORF">FC91_GL002344</name>
</gene>
<dbReference type="Proteomes" id="UP000050949">
    <property type="component" value="Unassembled WGS sequence"/>
</dbReference>
<dbReference type="RefSeq" id="WP_051225203.1">
    <property type="nucleotide sequence ID" value="NZ_AUEH01000013.1"/>
</dbReference>